<dbReference type="AlphaFoldDB" id="A0AAV5REL1"/>
<organism evidence="2 3">
    <name type="scientific">Starmerella bacillaris</name>
    <name type="common">Yeast</name>
    <name type="synonym">Candida zemplinina</name>
    <dbReference type="NCBI Taxonomy" id="1247836"/>
    <lineage>
        <taxon>Eukaryota</taxon>
        <taxon>Fungi</taxon>
        <taxon>Dikarya</taxon>
        <taxon>Ascomycota</taxon>
        <taxon>Saccharomycotina</taxon>
        <taxon>Dipodascomycetes</taxon>
        <taxon>Dipodascales</taxon>
        <taxon>Trichomonascaceae</taxon>
        <taxon>Starmerella</taxon>
    </lineage>
</organism>
<evidence type="ECO:0000313" key="2">
    <source>
        <dbReference type="EMBL" id="GMM50011.1"/>
    </source>
</evidence>
<accession>A0AAV5REL1</accession>
<sequence length="294" mass="34414">MSHLKKKLRDIVLGVPKNSKINSKRTDFTKDEEIRELINDRIQLNLRDMFKKPSFNDKHGLAYKLLKTDKKRLEDSTLCSHDVQRWLRDFKNPSAAVWVLKLAGPKTGSISRNQILQWLKSNGKISEMRMVYNWTKKWGFSDTEYTKNIIVSAKSVEEARALYKETQFSTKESKRVFGNQLLKQLISDSTKYGIPKEDVFGFFKMLNKDIFTYQLMLAAMIKHSEYRVYRDQVWELIVKDEQANNIKIDTKLKDTNERVVKLISASKHSNRHNKTSQDSRTVSKIEKIDKTATN</sequence>
<feature type="region of interest" description="Disordered" evidence="1">
    <location>
        <begin position="267"/>
        <end position="294"/>
    </location>
</feature>
<name>A0AAV5REL1_STABA</name>
<dbReference type="Proteomes" id="UP001362899">
    <property type="component" value="Unassembled WGS sequence"/>
</dbReference>
<evidence type="ECO:0000256" key="1">
    <source>
        <dbReference type="SAM" id="MobiDB-lite"/>
    </source>
</evidence>
<comment type="caution">
    <text evidence="2">The sequence shown here is derived from an EMBL/GenBank/DDBJ whole genome shotgun (WGS) entry which is preliminary data.</text>
</comment>
<proteinExistence type="predicted"/>
<evidence type="ECO:0000313" key="3">
    <source>
        <dbReference type="Proteomes" id="UP001362899"/>
    </source>
</evidence>
<feature type="compositionally biased region" description="Basic and acidic residues" evidence="1">
    <location>
        <begin position="275"/>
        <end position="294"/>
    </location>
</feature>
<reference evidence="2 3" key="1">
    <citation type="journal article" date="2023" name="Elife">
        <title>Identification of key yeast species and microbe-microbe interactions impacting larval growth of Drosophila in the wild.</title>
        <authorList>
            <person name="Mure A."/>
            <person name="Sugiura Y."/>
            <person name="Maeda R."/>
            <person name="Honda K."/>
            <person name="Sakurai N."/>
            <person name="Takahashi Y."/>
            <person name="Watada M."/>
            <person name="Katoh T."/>
            <person name="Gotoh A."/>
            <person name="Gotoh Y."/>
            <person name="Taniguchi I."/>
            <person name="Nakamura K."/>
            <person name="Hayashi T."/>
            <person name="Katayama T."/>
            <person name="Uemura T."/>
            <person name="Hattori Y."/>
        </authorList>
    </citation>
    <scope>NUCLEOTIDE SEQUENCE [LARGE SCALE GENOMIC DNA]</scope>
    <source>
        <strain evidence="2 3">SB-73</strain>
    </source>
</reference>
<protein>
    <submittedName>
        <fullName evidence="2">Uncharacterized protein</fullName>
    </submittedName>
</protein>
<dbReference type="EMBL" id="BTGC01000003">
    <property type="protein sequence ID" value="GMM50011.1"/>
    <property type="molecule type" value="Genomic_DNA"/>
</dbReference>
<gene>
    <name evidence="2" type="ORF">DASB73_009690</name>
</gene>
<keyword evidence="3" id="KW-1185">Reference proteome</keyword>